<proteinExistence type="predicted"/>
<sequence>MSPRTTTTVTDTASEDDVWTSGYRSSPVTIKYRDIYNLMNVHSRNDLHGIRRTKMMGICCSIAGYGSTILERRPVLGSSDSAGKWDPREEAQIYCVSLIFLAEQRSVSWIMTTVLSTFNATFPNPRYALEWVHTFAEFISDFLISNTHSALMHYSPQSQPKATEGDISLKHIWRIPVVTRLQQKFRRAHNDDANVETTSLKGSNIGYDDLSCSTMETCDGEDQRRITNHDSERLHTVILELAEGEFSGARSTGRKIIEYPNFTDNGSVLM</sequence>
<comment type="caution">
    <text evidence="1">The sequence shown here is derived from an EMBL/GenBank/DDBJ whole genome shotgun (WGS) entry which is preliminary data.</text>
</comment>
<dbReference type="RefSeq" id="XP_060329840.1">
    <property type="nucleotide sequence ID" value="XM_060469683.1"/>
</dbReference>
<dbReference type="EMBL" id="JAUEPS010000021">
    <property type="protein sequence ID" value="KAK0457528.1"/>
    <property type="molecule type" value="Genomic_DNA"/>
</dbReference>
<keyword evidence="2" id="KW-1185">Reference proteome</keyword>
<name>A0AA39KEW8_ARMTA</name>
<evidence type="ECO:0000313" key="2">
    <source>
        <dbReference type="Proteomes" id="UP001175211"/>
    </source>
</evidence>
<accession>A0AA39KEW8</accession>
<protein>
    <submittedName>
        <fullName evidence="1">Uncharacterized protein</fullName>
    </submittedName>
</protein>
<dbReference type="GeneID" id="85353231"/>
<dbReference type="Proteomes" id="UP001175211">
    <property type="component" value="Unassembled WGS sequence"/>
</dbReference>
<reference evidence="1" key="1">
    <citation type="submission" date="2023-06" db="EMBL/GenBank/DDBJ databases">
        <authorList>
            <consortium name="Lawrence Berkeley National Laboratory"/>
            <person name="Ahrendt S."/>
            <person name="Sahu N."/>
            <person name="Indic B."/>
            <person name="Wong-Bajracharya J."/>
            <person name="Merenyi Z."/>
            <person name="Ke H.-M."/>
            <person name="Monk M."/>
            <person name="Kocsube S."/>
            <person name="Drula E."/>
            <person name="Lipzen A."/>
            <person name="Balint B."/>
            <person name="Henrissat B."/>
            <person name="Andreopoulos B."/>
            <person name="Martin F.M."/>
            <person name="Harder C.B."/>
            <person name="Rigling D."/>
            <person name="Ford K.L."/>
            <person name="Foster G.D."/>
            <person name="Pangilinan J."/>
            <person name="Papanicolaou A."/>
            <person name="Barry K."/>
            <person name="LaButti K."/>
            <person name="Viragh M."/>
            <person name="Koriabine M."/>
            <person name="Yan M."/>
            <person name="Riley R."/>
            <person name="Champramary S."/>
            <person name="Plett K.L."/>
            <person name="Tsai I.J."/>
            <person name="Slot J."/>
            <person name="Sipos G."/>
            <person name="Plett J."/>
            <person name="Nagy L.G."/>
            <person name="Grigoriev I.V."/>
        </authorList>
    </citation>
    <scope>NUCLEOTIDE SEQUENCE</scope>
    <source>
        <strain evidence="1">CCBAS 213</strain>
    </source>
</reference>
<evidence type="ECO:0000313" key="1">
    <source>
        <dbReference type="EMBL" id="KAK0457528.1"/>
    </source>
</evidence>
<gene>
    <name evidence="1" type="ORF">EV420DRAFT_1480595</name>
</gene>
<organism evidence="1 2">
    <name type="scientific">Armillaria tabescens</name>
    <name type="common">Ringless honey mushroom</name>
    <name type="synonym">Agaricus tabescens</name>
    <dbReference type="NCBI Taxonomy" id="1929756"/>
    <lineage>
        <taxon>Eukaryota</taxon>
        <taxon>Fungi</taxon>
        <taxon>Dikarya</taxon>
        <taxon>Basidiomycota</taxon>
        <taxon>Agaricomycotina</taxon>
        <taxon>Agaricomycetes</taxon>
        <taxon>Agaricomycetidae</taxon>
        <taxon>Agaricales</taxon>
        <taxon>Marasmiineae</taxon>
        <taxon>Physalacriaceae</taxon>
        <taxon>Desarmillaria</taxon>
    </lineage>
</organism>
<dbReference type="AlphaFoldDB" id="A0AA39KEW8"/>